<reference evidence="6" key="1">
    <citation type="journal article" date="2018" name="Genome Biol.">
        <title>SKESA: strategic k-mer extension for scrupulous assemblies.</title>
        <authorList>
            <person name="Souvorov A."/>
            <person name="Agarwala R."/>
            <person name="Lipman D.J."/>
        </authorList>
    </citation>
    <scope>NUCLEOTIDE SEQUENCE</scope>
    <source>
        <strain evidence="6">OLC2673_Aeromonas</strain>
    </source>
</reference>
<dbReference type="GO" id="GO:0005295">
    <property type="term" value="F:neutral L-amino acid:sodium symporter activity"/>
    <property type="evidence" value="ECO:0007669"/>
    <property type="project" value="TreeGrafter"/>
</dbReference>
<dbReference type="GO" id="GO:0032329">
    <property type="term" value="P:serine transport"/>
    <property type="evidence" value="ECO:0007669"/>
    <property type="project" value="TreeGrafter"/>
</dbReference>
<comment type="subcellular location">
    <subcellularLocation>
        <location evidence="1">Membrane</location>
        <topology evidence="1">Multi-pass membrane protein</topology>
    </subcellularLocation>
</comment>
<keyword evidence="3" id="KW-0812">Transmembrane</keyword>
<evidence type="ECO:0000256" key="4">
    <source>
        <dbReference type="ARBA" id="ARBA00022989"/>
    </source>
</evidence>
<dbReference type="RefSeq" id="WP_011706715.1">
    <property type="nucleotide sequence ID" value="NZ_AP023398.1"/>
</dbReference>
<gene>
    <name evidence="6" type="ORF">JAJ28_000700</name>
</gene>
<dbReference type="Proteomes" id="UP000859505">
    <property type="component" value="Unassembled WGS sequence"/>
</dbReference>
<dbReference type="PRINTS" id="PR00173">
    <property type="entry name" value="EDTRNSPORT"/>
</dbReference>
<evidence type="ECO:0000256" key="2">
    <source>
        <dbReference type="ARBA" id="ARBA00022448"/>
    </source>
</evidence>
<dbReference type="InterPro" id="IPR001991">
    <property type="entry name" value="Na-dicarboxylate_symporter"/>
</dbReference>
<comment type="caution">
    <text evidence="6">The sequence shown here is derived from an EMBL/GenBank/DDBJ whole genome shotgun (WGS) entry which is preliminary data.</text>
</comment>
<proteinExistence type="predicted"/>
<dbReference type="InterPro" id="IPR036458">
    <property type="entry name" value="Na:dicarbo_symporter_sf"/>
</dbReference>
<keyword evidence="5" id="KW-0472">Membrane</keyword>
<dbReference type="AlphaFoldDB" id="A0A7G7FFR8"/>
<reference evidence="6" key="2">
    <citation type="submission" date="2020-01" db="EMBL/GenBank/DDBJ databases">
        <authorList>
            <consortium name="NCBI Pathogen Detection Project"/>
        </authorList>
    </citation>
    <scope>NUCLEOTIDE SEQUENCE</scope>
    <source>
        <strain evidence="6">OLC2673_Aeromonas</strain>
    </source>
</reference>
<evidence type="ECO:0000256" key="1">
    <source>
        <dbReference type="ARBA" id="ARBA00004141"/>
    </source>
</evidence>
<dbReference type="Gene3D" id="1.10.3860.10">
    <property type="entry name" value="Sodium:dicarboxylate symporter"/>
    <property type="match status" value="1"/>
</dbReference>
<dbReference type="PANTHER" id="PTHR42865">
    <property type="entry name" value="PROTON/GLUTAMATE-ASPARTATE SYMPORTER"/>
    <property type="match status" value="1"/>
</dbReference>
<evidence type="ECO:0000256" key="5">
    <source>
        <dbReference type="ARBA" id="ARBA00023136"/>
    </source>
</evidence>
<protein>
    <submittedName>
        <fullName evidence="6">Dicarboxylate/amino acid:cation symporter</fullName>
    </submittedName>
</protein>
<dbReference type="PANTHER" id="PTHR42865:SF8">
    <property type="entry name" value="SERINE_THREONINE TRANSPORTER SSTT"/>
    <property type="match status" value="1"/>
</dbReference>
<evidence type="ECO:0000313" key="7">
    <source>
        <dbReference type="Proteomes" id="UP000859505"/>
    </source>
</evidence>
<name>A0A7G7FFR8_AERHY</name>
<evidence type="ECO:0000256" key="3">
    <source>
        <dbReference type="ARBA" id="ARBA00022692"/>
    </source>
</evidence>
<dbReference type="GeneID" id="4487709"/>
<keyword evidence="2" id="KW-0813">Transport</keyword>
<sequence length="392" mass="40834">MKLVLKLVAGILAGLLLGLYAPEWVARVLFTAKTVIGQLITFTIPLIILFFIMSGIASLPKNSGKLLGKTVALSYCSTILAGLFAFTVASNLIPRLTTAAEPTAESAIKLASYINLEIPPLFGVMSALAAAFVFGIGISATQATDLRRVADQGRDIIDRLLAKVIIPLLPFYIAGVFVEMTVEGTVFATLKTFGVVLVMAIVMHWLWLSVLFVGTGLALGRSPAQLIKNMLPAYFTALGTMSSAATIPVALQASKNNGVSDGIANFTVPLCATIHLCGSTITLVTCATAVMFLSEHLAIPGIDTMLPFIMMLGVIMIAAPGAPGGGVMSALGLLTSMLGFGEASIALMIALYLAQDSFGTACNVTGDGVIALWADRFAQSGEPALSAEQDAA</sequence>
<evidence type="ECO:0000313" key="6">
    <source>
        <dbReference type="EMBL" id="HAT6343017.1"/>
    </source>
</evidence>
<dbReference type="SUPFAM" id="SSF118215">
    <property type="entry name" value="Proton glutamate symport protein"/>
    <property type="match status" value="1"/>
</dbReference>
<dbReference type="GO" id="GO:0005886">
    <property type="term" value="C:plasma membrane"/>
    <property type="evidence" value="ECO:0007669"/>
    <property type="project" value="TreeGrafter"/>
</dbReference>
<accession>A0A7G7FFR8</accession>
<organism evidence="6 7">
    <name type="scientific">Aeromonas hydrophila</name>
    <dbReference type="NCBI Taxonomy" id="644"/>
    <lineage>
        <taxon>Bacteria</taxon>
        <taxon>Pseudomonadati</taxon>
        <taxon>Pseudomonadota</taxon>
        <taxon>Gammaproteobacteria</taxon>
        <taxon>Aeromonadales</taxon>
        <taxon>Aeromonadaceae</taxon>
        <taxon>Aeromonas</taxon>
    </lineage>
</organism>
<dbReference type="OMA" id="MLPFIMM"/>
<dbReference type="KEGG" id="ahh:RY45_15070"/>
<dbReference type="EMBL" id="DACTUL010000003">
    <property type="protein sequence ID" value="HAT6343017.1"/>
    <property type="molecule type" value="Genomic_DNA"/>
</dbReference>
<dbReference type="Pfam" id="PF00375">
    <property type="entry name" value="SDF"/>
    <property type="match status" value="1"/>
</dbReference>
<keyword evidence="4" id="KW-1133">Transmembrane helix</keyword>